<reference evidence="3" key="1">
    <citation type="submission" date="2017-01" db="EMBL/GenBank/DDBJ databases">
        <authorList>
            <person name="Varghese N."/>
            <person name="Submissions S."/>
        </authorList>
    </citation>
    <scope>NUCLEOTIDE SEQUENCE [LARGE SCALE GENOMIC DNA]</scope>
    <source>
        <strain evidence="3">ATCC 12950</strain>
    </source>
</reference>
<dbReference type="AlphaFoldDB" id="A0A1N7FC64"/>
<protein>
    <submittedName>
        <fullName evidence="2">Uncharacterized protein</fullName>
    </submittedName>
</protein>
<dbReference type="Proteomes" id="UP000186096">
    <property type="component" value="Unassembled WGS sequence"/>
</dbReference>
<evidence type="ECO:0000313" key="3">
    <source>
        <dbReference type="Proteomes" id="UP000186096"/>
    </source>
</evidence>
<accession>A0A1N7FC64</accession>
<evidence type="ECO:0000256" key="1">
    <source>
        <dbReference type="SAM" id="MobiDB-lite"/>
    </source>
</evidence>
<proteinExistence type="predicted"/>
<name>A0A1N7FC64_9ACTN</name>
<dbReference type="EMBL" id="FTNI01000021">
    <property type="protein sequence ID" value="SIR97825.1"/>
    <property type="molecule type" value="Genomic_DNA"/>
</dbReference>
<evidence type="ECO:0000313" key="2">
    <source>
        <dbReference type="EMBL" id="SIR97825.1"/>
    </source>
</evidence>
<gene>
    <name evidence="2" type="ORF">SAMN05421833_121112</name>
</gene>
<organism evidence="2 3">
    <name type="scientific">Microbispora rosea</name>
    <dbReference type="NCBI Taxonomy" id="58117"/>
    <lineage>
        <taxon>Bacteria</taxon>
        <taxon>Bacillati</taxon>
        <taxon>Actinomycetota</taxon>
        <taxon>Actinomycetes</taxon>
        <taxon>Streptosporangiales</taxon>
        <taxon>Streptosporangiaceae</taxon>
        <taxon>Microbispora</taxon>
    </lineage>
</organism>
<sequence length="99" mass="10701">MPPVNAALLAGLAEAIDDREVVRFDLPADAALACLRQGLNADRRRVRLVVRARPDQVADALKFEDRRPRESAAGRPRGAAGGVTGEVSEPWRSPCGWLS</sequence>
<feature type="region of interest" description="Disordered" evidence="1">
    <location>
        <begin position="66"/>
        <end position="99"/>
    </location>
</feature>
<keyword evidence="3" id="KW-1185">Reference proteome</keyword>